<evidence type="ECO:0000313" key="3">
    <source>
        <dbReference type="Proteomes" id="UP000199158"/>
    </source>
</evidence>
<dbReference type="EMBL" id="FOCG01000001">
    <property type="protein sequence ID" value="SEM64843.1"/>
    <property type="molecule type" value="Genomic_DNA"/>
</dbReference>
<name>A0A1H8A2T3_9FIRM</name>
<reference evidence="2 3" key="1">
    <citation type="submission" date="2016-10" db="EMBL/GenBank/DDBJ databases">
        <authorList>
            <person name="de Groot N.N."/>
        </authorList>
    </citation>
    <scope>NUCLEOTIDE SEQUENCE [LARGE SCALE GENOMIC DNA]</scope>
    <source>
        <strain evidence="2 3">CGMCC 1.5070</strain>
    </source>
</reference>
<dbReference type="Proteomes" id="UP000199158">
    <property type="component" value="Unassembled WGS sequence"/>
</dbReference>
<organism evidence="2 3">
    <name type="scientific">Hydrogenoanaerobacterium saccharovorans</name>
    <dbReference type="NCBI Taxonomy" id="474960"/>
    <lineage>
        <taxon>Bacteria</taxon>
        <taxon>Bacillati</taxon>
        <taxon>Bacillota</taxon>
        <taxon>Clostridia</taxon>
        <taxon>Eubacteriales</taxon>
        <taxon>Oscillospiraceae</taxon>
        <taxon>Hydrogenoanaerobacterium</taxon>
    </lineage>
</organism>
<dbReference type="STRING" id="474960.SAMN05216180_1069"/>
<evidence type="ECO:0000313" key="2">
    <source>
        <dbReference type="EMBL" id="SEM64843.1"/>
    </source>
</evidence>
<keyword evidence="1" id="KW-0175">Coiled coil</keyword>
<sequence>MTELLAKLKAFGKEQQDTSHKELQDELIELRRQLDSIDSCYNMIGDSDLIDSLIYQRIGLMARYEFLIKKAKAQNITSDRIRISL</sequence>
<gene>
    <name evidence="2" type="ORF">SAMN05216180_1069</name>
</gene>
<dbReference type="OrthoDB" id="1809893at2"/>
<feature type="coiled-coil region" evidence="1">
    <location>
        <begin position="13"/>
        <end position="40"/>
    </location>
</feature>
<evidence type="ECO:0000256" key="1">
    <source>
        <dbReference type="SAM" id="Coils"/>
    </source>
</evidence>
<accession>A0A1H8A2T3</accession>
<dbReference type="InterPro" id="IPR019644">
    <property type="entry name" value="DUF2508"/>
</dbReference>
<dbReference type="Pfam" id="PF10704">
    <property type="entry name" value="DUF2508"/>
    <property type="match status" value="1"/>
</dbReference>
<dbReference type="RefSeq" id="WP_092752368.1">
    <property type="nucleotide sequence ID" value="NZ_FOCG01000001.1"/>
</dbReference>
<dbReference type="AlphaFoldDB" id="A0A1H8A2T3"/>
<protein>
    <recommendedName>
        <fullName evidence="4">DUF2508 domain-containing protein</fullName>
    </recommendedName>
</protein>
<proteinExistence type="predicted"/>
<evidence type="ECO:0008006" key="4">
    <source>
        <dbReference type="Google" id="ProtNLM"/>
    </source>
</evidence>
<keyword evidence="3" id="KW-1185">Reference proteome</keyword>